<keyword evidence="3" id="KW-1185">Reference proteome</keyword>
<evidence type="ECO:0000313" key="3">
    <source>
        <dbReference type="Proteomes" id="UP000199405"/>
    </source>
</evidence>
<sequence length="174" mass="19056">MVQGDARFKKERHKVPKRAPRHVGGKGAPPPNATVKREYTVRRGPWEIPAMRAGDGRRPVWLWLQDEEVHASLVPVDDTPPSRLSPADVARLLLADPSRAMPAICALTGVADHEKALACLRSWRQSARIAANLDASDLSGRRVVEAMRKPDRSDPDGSIGAVSGGLPSINKRRR</sequence>
<gene>
    <name evidence="2" type="ORF">GA0070562_0232</name>
</gene>
<protein>
    <submittedName>
        <fullName evidence="2">Uncharacterized protein</fullName>
    </submittedName>
</protein>
<accession>A0ABY0KTY2</accession>
<comment type="caution">
    <text evidence="2">The sequence shown here is derived from an EMBL/GenBank/DDBJ whole genome shotgun (WGS) entry which is preliminary data.</text>
</comment>
<feature type="region of interest" description="Disordered" evidence="1">
    <location>
        <begin position="145"/>
        <end position="174"/>
    </location>
</feature>
<feature type="region of interest" description="Disordered" evidence="1">
    <location>
        <begin position="1"/>
        <end position="37"/>
    </location>
</feature>
<reference evidence="2 3" key="1">
    <citation type="submission" date="2016-06" db="EMBL/GenBank/DDBJ databases">
        <authorList>
            <person name="Varghese N."/>
            <person name="Submissions Spin"/>
        </authorList>
    </citation>
    <scope>NUCLEOTIDE SEQUENCE [LARGE SCALE GENOMIC DNA]</scope>
    <source>
        <strain evidence="2 3">DSM 45142</strain>
    </source>
</reference>
<evidence type="ECO:0000256" key="1">
    <source>
        <dbReference type="SAM" id="MobiDB-lite"/>
    </source>
</evidence>
<evidence type="ECO:0000313" key="2">
    <source>
        <dbReference type="EMBL" id="SCF11162.1"/>
    </source>
</evidence>
<proteinExistence type="predicted"/>
<feature type="compositionally biased region" description="Basic residues" evidence="1">
    <location>
        <begin position="9"/>
        <end position="24"/>
    </location>
</feature>
<dbReference type="EMBL" id="FMCQ01000010">
    <property type="protein sequence ID" value="SCF11162.1"/>
    <property type="molecule type" value="Genomic_DNA"/>
</dbReference>
<name>A0ABY0KTY2_9ACTN</name>
<organism evidence="2 3">
    <name type="scientific">Micromonospora tulbaghiae</name>
    <dbReference type="NCBI Taxonomy" id="479978"/>
    <lineage>
        <taxon>Bacteria</taxon>
        <taxon>Bacillati</taxon>
        <taxon>Actinomycetota</taxon>
        <taxon>Actinomycetes</taxon>
        <taxon>Micromonosporales</taxon>
        <taxon>Micromonosporaceae</taxon>
        <taxon>Micromonospora</taxon>
    </lineage>
</organism>
<dbReference type="Proteomes" id="UP000199405">
    <property type="component" value="Unassembled WGS sequence"/>
</dbReference>
<feature type="compositionally biased region" description="Basic and acidic residues" evidence="1">
    <location>
        <begin position="145"/>
        <end position="155"/>
    </location>
</feature>